<dbReference type="GO" id="GO:0003677">
    <property type="term" value="F:DNA binding"/>
    <property type="evidence" value="ECO:0007669"/>
    <property type="project" value="InterPro"/>
</dbReference>
<evidence type="ECO:0000256" key="3">
    <source>
        <dbReference type="ARBA" id="ARBA00023163"/>
    </source>
</evidence>
<evidence type="ECO:0000256" key="1">
    <source>
        <dbReference type="ARBA" id="ARBA00004123"/>
    </source>
</evidence>
<dbReference type="EMBL" id="CAJGYM010000109">
    <property type="protein sequence ID" value="CAD6197913.1"/>
    <property type="molecule type" value="Genomic_DNA"/>
</dbReference>
<comment type="caution">
    <text evidence="6">The sequence shown here is derived from an EMBL/GenBank/DDBJ whole genome shotgun (WGS) entry which is preliminary data.</text>
</comment>
<dbReference type="PANTHER" id="PTHR13408:SF0">
    <property type="entry name" value="DNA-DIRECTED RNA POLYMERASE III SUBUNIT RPC4"/>
    <property type="match status" value="1"/>
</dbReference>
<dbReference type="PANTHER" id="PTHR13408">
    <property type="entry name" value="DNA-DIRECTED RNA POLYMERASE III"/>
    <property type="match status" value="1"/>
</dbReference>
<comment type="subcellular location">
    <subcellularLocation>
        <location evidence="1">Nucleus</location>
    </subcellularLocation>
</comment>
<accession>A0A8S1HUN5</accession>
<keyword evidence="7" id="KW-1185">Reference proteome</keyword>
<dbReference type="GO" id="GO:0005666">
    <property type="term" value="C:RNA polymerase III complex"/>
    <property type="evidence" value="ECO:0007669"/>
    <property type="project" value="InterPro"/>
</dbReference>
<dbReference type="AlphaFoldDB" id="A0A8S1HUN5"/>
<dbReference type="Pfam" id="PF05132">
    <property type="entry name" value="RNA_pol_Rpc4"/>
    <property type="match status" value="1"/>
</dbReference>
<feature type="region of interest" description="Disordered" evidence="5">
    <location>
        <begin position="311"/>
        <end position="335"/>
    </location>
</feature>
<proteinExistence type="predicted"/>
<evidence type="ECO:0000256" key="2">
    <source>
        <dbReference type="ARBA" id="ARBA00022478"/>
    </source>
</evidence>
<evidence type="ECO:0000313" key="7">
    <source>
        <dbReference type="Proteomes" id="UP000835052"/>
    </source>
</evidence>
<dbReference type="OrthoDB" id="5836119at2759"/>
<gene>
    <name evidence="6" type="ORF">CAUJ_LOCUS13820</name>
</gene>
<keyword evidence="3" id="KW-0804">Transcription</keyword>
<keyword evidence="4" id="KW-0539">Nucleus</keyword>
<protein>
    <submittedName>
        <fullName evidence="6">Uncharacterized protein</fullName>
    </submittedName>
</protein>
<evidence type="ECO:0000256" key="4">
    <source>
        <dbReference type="ARBA" id="ARBA00023242"/>
    </source>
</evidence>
<evidence type="ECO:0000313" key="6">
    <source>
        <dbReference type="EMBL" id="CAD6197913.1"/>
    </source>
</evidence>
<name>A0A8S1HUN5_9PELO</name>
<dbReference type="Proteomes" id="UP000835052">
    <property type="component" value="Unassembled WGS sequence"/>
</dbReference>
<keyword evidence="2" id="KW-0240">DNA-directed RNA polymerase</keyword>
<evidence type="ECO:0000256" key="5">
    <source>
        <dbReference type="SAM" id="MobiDB-lite"/>
    </source>
</evidence>
<sequence>MEHSTSSLITRGRSSCYIVYFCTRIGRKSVHTKCRLAAEEDDQTWRWLENGKHKRKVNRTIQEKGRGRGRGGGRGRGERGGRGGGRGGGQGLIQTGGIFSEGLSGGVVGAKSKDREVLPTFTVSKAKQKEAEKEEKKTDETVKACTSFRGYEALWESDEEAEEEELKEILKTGFISDLKRGTQLPLVLPTVDETQFINVMHKSVKEELFSDTEEEKLEKKPDLEKIDKKKKALLEAFQEEEANPTLRYSRQAAAALRKINQEGSQREFMLFQLPSVVGALCRQEAAAAVAEPQPEDSETPMEVDGEQILPPETAATSSSPTKSPNDSILPPGKTIGKLMVTKRGKVLLKIGEHVMDVTKTIPGGQRQAIVMLETTPEVEDKAAQHPFFRASQPAGSNALFELGAVKNHLMASMTWQDLHLRDTQTEYKDVEMKDSDDVKTESFEEELKELEKTQSSWATLANRWADSS</sequence>
<feature type="region of interest" description="Disordered" evidence="5">
    <location>
        <begin position="55"/>
        <end position="90"/>
    </location>
</feature>
<reference evidence="6" key="1">
    <citation type="submission" date="2020-10" db="EMBL/GenBank/DDBJ databases">
        <authorList>
            <person name="Kikuchi T."/>
        </authorList>
    </citation>
    <scope>NUCLEOTIDE SEQUENCE</scope>
    <source>
        <strain evidence="6">NKZ352</strain>
    </source>
</reference>
<dbReference type="GO" id="GO:0042797">
    <property type="term" value="P:tRNA transcription by RNA polymerase III"/>
    <property type="evidence" value="ECO:0007669"/>
    <property type="project" value="TreeGrafter"/>
</dbReference>
<dbReference type="InterPro" id="IPR007811">
    <property type="entry name" value="RPC4"/>
</dbReference>
<organism evidence="6 7">
    <name type="scientific">Caenorhabditis auriculariae</name>
    <dbReference type="NCBI Taxonomy" id="2777116"/>
    <lineage>
        <taxon>Eukaryota</taxon>
        <taxon>Metazoa</taxon>
        <taxon>Ecdysozoa</taxon>
        <taxon>Nematoda</taxon>
        <taxon>Chromadorea</taxon>
        <taxon>Rhabditida</taxon>
        <taxon>Rhabditina</taxon>
        <taxon>Rhabditomorpha</taxon>
        <taxon>Rhabditoidea</taxon>
        <taxon>Rhabditidae</taxon>
        <taxon>Peloderinae</taxon>
        <taxon>Caenorhabditis</taxon>
    </lineage>
</organism>
<feature type="compositionally biased region" description="Low complexity" evidence="5">
    <location>
        <begin position="311"/>
        <end position="324"/>
    </location>
</feature>